<evidence type="ECO:0000313" key="2">
    <source>
        <dbReference type="EMBL" id="KAL0193751.1"/>
    </source>
</evidence>
<dbReference type="SUPFAM" id="SSF53300">
    <property type="entry name" value="vWA-like"/>
    <property type="match status" value="1"/>
</dbReference>
<dbReference type="Gene3D" id="3.40.50.410">
    <property type="entry name" value="von Willebrand factor, type A domain"/>
    <property type="match status" value="1"/>
</dbReference>
<organism evidence="2 3">
    <name type="scientific">Cirrhinus mrigala</name>
    <name type="common">Mrigala</name>
    <dbReference type="NCBI Taxonomy" id="683832"/>
    <lineage>
        <taxon>Eukaryota</taxon>
        <taxon>Metazoa</taxon>
        <taxon>Chordata</taxon>
        <taxon>Craniata</taxon>
        <taxon>Vertebrata</taxon>
        <taxon>Euteleostomi</taxon>
        <taxon>Actinopterygii</taxon>
        <taxon>Neopterygii</taxon>
        <taxon>Teleostei</taxon>
        <taxon>Ostariophysi</taxon>
        <taxon>Cypriniformes</taxon>
        <taxon>Cyprinidae</taxon>
        <taxon>Labeoninae</taxon>
        <taxon>Labeonini</taxon>
        <taxon>Cirrhinus</taxon>
    </lineage>
</organism>
<evidence type="ECO:0000313" key="3">
    <source>
        <dbReference type="Proteomes" id="UP001529510"/>
    </source>
</evidence>
<dbReference type="AlphaFoldDB" id="A0ABD0R5G7"/>
<feature type="non-terminal residue" evidence="2">
    <location>
        <position position="52"/>
    </location>
</feature>
<keyword evidence="3" id="KW-1185">Reference proteome</keyword>
<proteinExistence type="predicted"/>
<comment type="caution">
    <text evidence="2">The sequence shown here is derived from an EMBL/GenBank/DDBJ whole genome shotgun (WGS) entry which is preliminary data.</text>
</comment>
<feature type="non-terminal residue" evidence="2">
    <location>
        <position position="1"/>
    </location>
</feature>
<dbReference type="EMBL" id="JAMKFB020000005">
    <property type="protein sequence ID" value="KAL0193751.1"/>
    <property type="molecule type" value="Genomic_DNA"/>
</dbReference>
<accession>A0ABD0R5G7</accession>
<protein>
    <recommendedName>
        <fullName evidence="1">Sec23/Sec24 trunk domain-containing protein</fullName>
    </recommendedName>
</protein>
<reference evidence="2 3" key="1">
    <citation type="submission" date="2024-05" db="EMBL/GenBank/DDBJ databases">
        <title>Genome sequencing and assembly of Indian major carp, Cirrhinus mrigala (Hamilton, 1822).</title>
        <authorList>
            <person name="Mohindra V."/>
            <person name="Chowdhury L.M."/>
            <person name="Lal K."/>
            <person name="Jena J.K."/>
        </authorList>
    </citation>
    <scope>NUCLEOTIDE SEQUENCE [LARGE SCALE GENOMIC DNA]</scope>
    <source>
        <strain evidence="2">CM1030</strain>
        <tissue evidence="2">Blood</tissue>
    </source>
</reference>
<dbReference type="Proteomes" id="UP001529510">
    <property type="component" value="Unassembled WGS sequence"/>
</dbReference>
<name>A0ABD0R5G7_CIRMR</name>
<dbReference type="InterPro" id="IPR006896">
    <property type="entry name" value="Sec23/24_trunk_dom"/>
</dbReference>
<dbReference type="InterPro" id="IPR036465">
    <property type="entry name" value="vWFA_dom_sf"/>
</dbReference>
<feature type="domain" description="Sec23/Sec24 trunk" evidence="1">
    <location>
        <begin position="6"/>
        <end position="52"/>
    </location>
</feature>
<evidence type="ECO:0000259" key="1">
    <source>
        <dbReference type="Pfam" id="PF04811"/>
    </source>
</evidence>
<sequence length="52" mass="5901">VEETNQSDLRVGLMTYDSQIHLYNLSPALSRPHMMVITDCEELELPVVEGLL</sequence>
<dbReference type="Pfam" id="PF04811">
    <property type="entry name" value="Sec23_trunk"/>
    <property type="match status" value="1"/>
</dbReference>
<gene>
    <name evidence="2" type="ORF">M9458_012047</name>
</gene>